<dbReference type="PROSITE" id="PS50090">
    <property type="entry name" value="MYB_LIKE"/>
    <property type="match status" value="1"/>
</dbReference>
<dbReference type="OrthoDB" id="2673853at2759"/>
<dbReference type="PANTHER" id="PTHR46929:SF3">
    <property type="entry name" value="MYB_SANT-LIKE DOMAIN-CONTAINING PROTEIN"/>
    <property type="match status" value="1"/>
</dbReference>
<comment type="caution">
    <text evidence="3">The sequence shown here is derived from an EMBL/GenBank/DDBJ whole genome shotgun (WGS) entry which is preliminary data.</text>
</comment>
<reference evidence="3" key="1">
    <citation type="journal article" date="2020" name="New Phytol.">
        <title>Comparative genomics reveals dynamic genome evolution in host specialist ectomycorrhizal fungi.</title>
        <authorList>
            <person name="Lofgren L.A."/>
            <person name="Nguyen N.H."/>
            <person name="Vilgalys R."/>
            <person name="Ruytinx J."/>
            <person name="Liao H.L."/>
            <person name="Branco S."/>
            <person name="Kuo A."/>
            <person name="LaButti K."/>
            <person name="Lipzen A."/>
            <person name="Andreopoulos W."/>
            <person name="Pangilinan J."/>
            <person name="Riley R."/>
            <person name="Hundley H."/>
            <person name="Na H."/>
            <person name="Barry K."/>
            <person name="Grigoriev I.V."/>
            <person name="Stajich J.E."/>
            <person name="Kennedy P.G."/>
        </authorList>
    </citation>
    <scope>NUCLEOTIDE SEQUENCE</scope>
    <source>
        <strain evidence="3">FC423</strain>
    </source>
</reference>
<gene>
    <name evidence="3" type="ORF">F5147DRAFT_769735</name>
</gene>
<dbReference type="AlphaFoldDB" id="A0A9P7JY32"/>
<dbReference type="RefSeq" id="XP_041296997.1">
    <property type="nucleotide sequence ID" value="XM_041441064.1"/>
</dbReference>
<protein>
    <recommendedName>
        <fullName evidence="2">Myb-like domain-containing protein</fullName>
    </recommendedName>
</protein>
<feature type="region of interest" description="Disordered" evidence="1">
    <location>
        <begin position="211"/>
        <end position="255"/>
    </location>
</feature>
<name>A0A9P7JY32_9AGAM</name>
<dbReference type="Proteomes" id="UP000823399">
    <property type="component" value="Unassembled WGS sequence"/>
</dbReference>
<dbReference type="InterPro" id="IPR024752">
    <property type="entry name" value="Myb/SANT-like_dom"/>
</dbReference>
<dbReference type="EMBL" id="JABBWM010000008">
    <property type="protein sequence ID" value="KAG2115280.1"/>
    <property type="molecule type" value="Genomic_DNA"/>
</dbReference>
<dbReference type="PANTHER" id="PTHR46929">
    <property type="entry name" value="EXPRESSED PROTEIN"/>
    <property type="match status" value="1"/>
</dbReference>
<keyword evidence="4" id="KW-1185">Reference proteome</keyword>
<proteinExistence type="predicted"/>
<sequence length="372" mass="41411">MPDMREQCFWTLDNETWLIQYITTHRAKGGDGLNFDKTFWATVAATMTAQGSLKTSEACQSKWSRIHSTFNIIDRLANYSGLEFRPELGANITDASESVWTELVKSMPQAKQFKNKGWPHYDVVKELLPSKGRGDVAHHATAWPVVPAKDCSCSTTMTGTTVVPNFESEKVLDAIKHPNPHVPPVPDEPPSPIRFIPSEQPMLFTGNSRLPEASAASSTLSSSKTLGKHRAIADDDDSRAMGRPPNSTKMVFSSTSTSKSVKSQCHGISDTFDYMSDEIHGPRLSFDNATSAIQEHMSHMHEHMSHDVAHSVDPVPVCKQRAVVCVQQEESLTDVQMVAVMMHIQADVAIADMYLSIQKDELRRLYLSQYFN</sequence>
<evidence type="ECO:0000313" key="3">
    <source>
        <dbReference type="EMBL" id="KAG2115280.1"/>
    </source>
</evidence>
<accession>A0A9P7JY32</accession>
<feature type="domain" description="Myb-like" evidence="2">
    <location>
        <begin position="10"/>
        <end position="67"/>
    </location>
</feature>
<dbReference type="InterPro" id="IPR001005">
    <property type="entry name" value="SANT/Myb"/>
</dbReference>
<evidence type="ECO:0000259" key="2">
    <source>
        <dbReference type="PROSITE" id="PS50090"/>
    </source>
</evidence>
<organism evidence="3 4">
    <name type="scientific">Suillus discolor</name>
    <dbReference type="NCBI Taxonomy" id="1912936"/>
    <lineage>
        <taxon>Eukaryota</taxon>
        <taxon>Fungi</taxon>
        <taxon>Dikarya</taxon>
        <taxon>Basidiomycota</taxon>
        <taxon>Agaricomycotina</taxon>
        <taxon>Agaricomycetes</taxon>
        <taxon>Agaricomycetidae</taxon>
        <taxon>Boletales</taxon>
        <taxon>Suillineae</taxon>
        <taxon>Suillaceae</taxon>
        <taxon>Suillus</taxon>
    </lineage>
</organism>
<dbReference type="GeneID" id="64703323"/>
<dbReference type="Pfam" id="PF12776">
    <property type="entry name" value="Myb_DNA-bind_3"/>
    <property type="match status" value="1"/>
</dbReference>
<evidence type="ECO:0000256" key="1">
    <source>
        <dbReference type="SAM" id="MobiDB-lite"/>
    </source>
</evidence>
<evidence type="ECO:0000313" key="4">
    <source>
        <dbReference type="Proteomes" id="UP000823399"/>
    </source>
</evidence>
<feature type="compositionally biased region" description="Low complexity" evidence="1">
    <location>
        <begin position="213"/>
        <end position="223"/>
    </location>
</feature>